<evidence type="ECO:0000313" key="1">
    <source>
        <dbReference type="EMBL" id="NEU71206.1"/>
    </source>
</evidence>
<name>A0A846GZV0_9CYAN</name>
<comment type="caution">
    <text evidence="1">The sequence shown here is derived from an EMBL/GenBank/DDBJ whole genome shotgun (WGS) entry which is preliminary data.</text>
</comment>
<dbReference type="EMBL" id="JTCM02000001">
    <property type="protein sequence ID" value="NEU71206.1"/>
    <property type="molecule type" value="Genomic_DNA"/>
</dbReference>
<dbReference type="InterPro" id="IPR036388">
    <property type="entry name" value="WH-like_DNA-bd_sf"/>
</dbReference>
<sequence length="75" mass="8480">MITLIQSPVSSDPEVMGGTLVFRNTRVPIQSLFEYLDDDFSLEEFLDNFPSVDRADAVNLLKLAREHVQDENHSG</sequence>
<keyword evidence="2" id="KW-1185">Reference proteome</keyword>
<dbReference type="AlphaFoldDB" id="A0A846GZV0"/>
<accession>A0A846GZV0</accession>
<gene>
    <name evidence="1" type="ORF">PI95_001075</name>
</gene>
<dbReference type="RefSeq" id="WP_052325774.1">
    <property type="nucleotide sequence ID" value="NZ_JTCM02000001.1"/>
</dbReference>
<dbReference type="Proteomes" id="UP000031549">
    <property type="component" value="Unassembled WGS sequence"/>
</dbReference>
<reference evidence="1 2" key="1">
    <citation type="journal article" date="2015" name="Genome Announc.">
        <title>Draft Genome Sequence of Cyanobacterium Hassallia byssoidea Strain VB512170, Isolated from Monuments in India.</title>
        <authorList>
            <person name="Singh D."/>
            <person name="Chandrababunaidu M.M."/>
            <person name="Panda A."/>
            <person name="Sen D."/>
            <person name="Bhattacharyya S."/>
            <person name="Adhikary S.P."/>
            <person name="Tripathy S."/>
        </authorList>
    </citation>
    <scope>NUCLEOTIDE SEQUENCE [LARGE SCALE GENOMIC DNA]</scope>
    <source>
        <strain evidence="1 2">VB512170</strain>
    </source>
</reference>
<dbReference type="InterPro" id="IPR007367">
    <property type="entry name" value="DUF433"/>
</dbReference>
<organism evidence="1 2">
    <name type="scientific">Hassallia byssoidea VB512170</name>
    <dbReference type="NCBI Taxonomy" id="1304833"/>
    <lineage>
        <taxon>Bacteria</taxon>
        <taxon>Bacillati</taxon>
        <taxon>Cyanobacteriota</taxon>
        <taxon>Cyanophyceae</taxon>
        <taxon>Nostocales</taxon>
        <taxon>Tolypothrichaceae</taxon>
        <taxon>Hassallia</taxon>
    </lineage>
</organism>
<dbReference type="Gene3D" id="1.10.10.10">
    <property type="entry name" value="Winged helix-like DNA-binding domain superfamily/Winged helix DNA-binding domain"/>
    <property type="match status" value="1"/>
</dbReference>
<proteinExistence type="predicted"/>
<dbReference type="Pfam" id="PF04255">
    <property type="entry name" value="DUF433"/>
    <property type="match status" value="1"/>
</dbReference>
<dbReference type="InterPro" id="IPR009057">
    <property type="entry name" value="Homeodomain-like_sf"/>
</dbReference>
<dbReference type="SUPFAM" id="SSF46689">
    <property type="entry name" value="Homeodomain-like"/>
    <property type="match status" value="1"/>
</dbReference>
<evidence type="ECO:0000313" key="2">
    <source>
        <dbReference type="Proteomes" id="UP000031549"/>
    </source>
</evidence>
<protein>
    <submittedName>
        <fullName evidence="1">DUF433 domain-containing protein</fullName>
    </submittedName>
</protein>